<dbReference type="EMBL" id="BAAARW010000016">
    <property type="protein sequence ID" value="GAA2428354.1"/>
    <property type="molecule type" value="Genomic_DNA"/>
</dbReference>
<dbReference type="Proteomes" id="UP001501231">
    <property type="component" value="Unassembled WGS sequence"/>
</dbReference>
<name>A0ABN3JHC6_9ACTN</name>
<evidence type="ECO:0000313" key="1">
    <source>
        <dbReference type="EMBL" id="GAA2428354.1"/>
    </source>
</evidence>
<reference evidence="1 2" key="1">
    <citation type="journal article" date="2019" name="Int. J. Syst. Evol. Microbiol.">
        <title>The Global Catalogue of Microorganisms (GCM) 10K type strain sequencing project: providing services to taxonomists for standard genome sequencing and annotation.</title>
        <authorList>
            <consortium name="The Broad Institute Genomics Platform"/>
            <consortium name="The Broad Institute Genome Sequencing Center for Infectious Disease"/>
            <person name="Wu L."/>
            <person name="Ma J."/>
        </authorList>
    </citation>
    <scope>NUCLEOTIDE SEQUENCE [LARGE SCALE GENOMIC DNA]</scope>
    <source>
        <strain evidence="1 2">JCM 3325</strain>
    </source>
</reference>
<keyword evidence="2" id="KW-1185">Reference proteome</keyword>
<sequence length="120" mass="13108">MPHGLVQRPSFRAYPRRVVAKQSPAGPGRPCKALLGVDGGSRRLGGNQLVLYHDENQTRCSEPILPEHRAVTLCEVADLSMGLAQLTRERTVRHPAASGRLWDDARGALAPPSGQRVLPW</sequence>
<protein>
    <submittedName>
        <fullName evidence="1">Uncharacterized protein</fullName>
    </submittedName>
</protein>
<proteinExistence type="predicted"/>
<organism evidence="1 2">
    <name type="scientific">Actinomadura vinacea</name>
    <dbReference type="NCBI Taxonomy" id="115336"/>
    <lineage>
        <taxon>Bacteria</taxon>
        <taxon>Bacillati</taxon>
        <taxon>Actinomycetota</taxon>
        <taxon>Actinomycetes</taxon>
        <taxon>Streptosporangiales</taxon>
        <taxon>Thermomonosporaceae</taxon>
        <taxon>Actinomadura</taxon>
    </lineage>
</organism>
<evidence type="ECO:0000313" key="2">
    <source>
        <dbReference type="Proteomes" id="UP001501231"/>
    </source>
</evidence>
<gene>
    <name evidence="1" type="ORF">GCM10010191_46780</name>
</gene>
<accession>A0ABN3JHC6</accession>
<comment type="caution">
    <text evidence="1">The sequence shown here is derived from an EMBL/GenBank/DDBJ whole genome shotgun (WGS) entry which is preliminary data.</text>
</comment>